<sequence length="190" mass="22026">MIKSFFFICSILFVFSGCFSLSSLNPFSENKETKNFIEIPDNAPAWLKNIKDENYISTFGVSKIKKNDDLKFTKKKALIFAGNRLSQEIYSKTLRFYKDYEESLTNSNLFDKDLEKLAKEVSIKSLSKSIIKNTWIDENKVLYVKISISSDFVAQEIQSGSKQLFKVDKDLYSNILSNRAKEKIIKYLEE</sequence>
<evidence type="ECO:0000313" key="2">
    <source>
        <dbReference type="EMBL" id="RXK12640.1"/>
    </source>
</evidence>
<feature type="signal peptide" evidence="1">
    <location>
        <begin position="1"/>
        <end position="16"/>
    </location>
</feature>
<dbReference type="EMBL" id="NXIE01000003">
    <property type="protein sequence ID" value="RXK12640.1"/>
    <property type="molecule type" value="Genomic_DNA"/>
</dbReference>
<accession>A0A4Q1AYD6</accession>
<evidence type="ECO:0000256" key="1">
    <source>
        <dbReference type="SAM" id="SignalP"/>
    </source>
</evidence>
<dbReference type="AlphaFoldDB" id="A0A4Q1AYD6"/>
<keyword evidence="1" id="KW-0732">Signal</keyword>
<dbReference type="OrthoDB" id="5365688at2"/>
<proteinExistence type="predicted"/>
<dbReference type="Proteomes" id="UP000289718">
    <property type="component" value="Unassembled WGS sequence"/>
</dbReference>
<comment type="caution">
    <text evidence="2">The sequence shown here is derived from an EMBL/GenBank/DDBJ whole genome shotgun (WGS) entry which is preliminary data.</text>
</comment>
<name>A0A4Q1AYD6_9BACT</name>
<feature type="chain" id="PRO_5020853654" evidence="1">
    <location>
        <begin position="17"/>
        <end position="190"/>
    </location>
</feature>
<dbReference type="Gene3D" id="3.10.129.140">
    <property type="entry name" value="Helicobacter TNF-alpha-Inducing protein"/>
    <property type="match status" value="1"/>
</dbReference>
<gene>
    <name evidence="2" type="ORF">CP965_08660</name>
</gene>
<keyword evidence="3" id="KW-1185">Reference proteome</keyword>
<reference evidence="2 3" key="1">
    <citation type="submission" date="2017-09" db="EMBL/GenBank/DDBJ databases">
        <title>Genomics of the genus Arcobacter.</title>
        <authorList>
            <person name="Perez-Cataluna A."/>
            <person name="Figueras M.J."/>
            <person name="Salas-Masso N."/>
        </authorList>
    </citation>
    <scope>NUCLEOTIDE SEQUENCE [LARGE SCALE GENOMIC DNA]</scope>
    <source>
        <strain evidence="2 3">F156-34</strain>
    </source>
</reference>
<protein>
    <submittedName>
        <fullName evidence="2">Uncharacterized protein</fullName>
    </submittedName>
</protein>
<dbReference type="RefSeq" id="WP_129061698.1">
    <property type="nucleotide sequence ID" value="NZ_NXIE01000003.1"/>
</dbReference>
<organism evidence="2 3">
    <name type="scientific">Halarcobacter mediterraneus</name>
    <dbReference type="NCBI Taxonomy" id="2023153"/>
    <lineage>
        <taxon>Bacteria</taxon>
        <taxon>Pseudomonadati</taxon>
        <taxon>Campylobacterota</taxon>
        <taxon>Epsilonproteobacteria</taxon>
        <taxon>Campylobacterales</taxon>
        <taxon>Arcobacteraceae</taxon>
        <taxon>Halarcobacter</taxon>
    </lineage>
</organism>
<dbReference type="PROSITE" id="PS51257">
    <property type="entry name" value="PROKAR_LIPOPROTEIN"/>
    <property type="match status" value="1"/>
</dbReference>
<evidence type="ECO:0000313" key="3">
    <source>
        <dbReference type="Proteomes" id="UP000289718"/>
    </source>
</evidence>